<keyword evidence="3" id="KW-1185">Reference proteome</keyword>
<evidence type="ECO:0000313" key="3">
    <source>
        <dbReference type="Proteomes" id="UP001274830"/>
    </source>
</evidence>
<dbReference type="AlphaFoldDB" id="A0AAE1C3M4"/>
<accession>A0AAE1C3M4</accession>
<organism evidence="2 3">
    <name type="scientific">Recurvomyces mirabilis</name>
    <dbReference type="NCBI Taxonomy" id="574656"/>
    <lineage>
        <taxon>Eukaryota</taxon>
        <taxon>Fungi</taxon>
        <taxon>Dikarya</taxon>
        <taxon>Ascomycota</taxon>
        <taxon>Pezizomycotina</taxon>
        <taxon>Dothideomycetes</taxon>
        <taxon>Dothideomycetidae</taxon>
        <taxon>Mycosphaerellales</taxon>
        <taxon>Teratosphaeriaceae</taxon>
        <taxon>Recurvomyces</taxon>
    </lineage>
</organism>
<reference evidence="2" key="1">
    <citation type="submission" date="2023-07" db="EMBL/GenBank/DDBJ databases">
        <title>Black Yeasts Isolated from many extreme environments.</title>
        <authorList>
            <person name="Coleine C."/>
            <person name="Stajich J.E."/>
            <person name="Selbmann L."/>
        </authorList>
    </citation>
    <scope>NUCLEOTIDE SEQUENCE</scope>
    <source>
        <strain evidence="2">CCFEE 5485</strain>
    </source>
</reference>
<gene>
    <name evidence="2" type="ORF">LTR78_003476</name>
</gene>
<comment type="caution">
    <text evidence="2">The sequence shown here is derived from an EMBL/GenBank/DDBJ whole genome shotgun (WGS) entry which is preliminary data.</text>
</comment>
<evidence type="ECO:0000313" key="2">
    <source>
        <dbReference type="EMBL" id="KAK3676700.1"/>
    </source>
</evidence>
<dbReference type="Proteomes" id="UP001274830">
    <property type="component" value="Unassembled WGS sequence"/>
</dbReference>
<evidence type="ECO:0000256" key="1">
    <source>
        <dbReference type="SAM" id="MobiDB-lite"/>
    </source>
</evidence>
<name>A0AAE1C3M4_9PEZI</name>
<protein>
    <submittedName>
        <fullName evidence="2">Uncharacterized protein</fullName>
    </submittedName>
</protein>
<proteinExistence type="predicted"/>
<feature type="region of interest" description="Disordered" evidence="1">
    <location>
        <begin position="180"/>
        <end position="217"/>
    </location>
</feature>
<dbReference type="EMBL" id="JAUTXT010000009">
    <property type="protein sequence ID" value="KAK3676700.1"/>
    <property type="molecule type" value="Genomic_DNA"/>
</dbReference>
<sequence>MTNPPNPQTWTLRLKHSRTTILLHVSPLQPFSSVRTELLRALHQTNPSGILNSHEIPQHESEVLLARPVDNNDLSLGWETLEAEKQGEGGEEGGVVKEDKKGKGKAGAVVGAAKSGGNKATDCPQGAGLRDGGVLAFKFRSEVDVEKSKRREGGDAVIDIDAEILNENKPEQWDVIVPSMEETYGGGGGEGEGLPFSGGEEAEVEGIGGASRLPPRS</sequence>